<dbReference type="PANTHER" id="PTHR44329">
    <property type="entry name" value="SERINE/THREONINE-PROTEIN KINASE TNNI3K-RELATED"/>
    <property type="match status" value="1"/>
</dbReference>
<dbReference type="OrthoDB" id="10261027at2759"/>
<dbReference type="InterPro" id="IPR051681">
    <property type="entry name" value="Ser/Thr_Kinases-Pseudokinases"/>
</dbReference>
<dbReference type="InterPro" id="IPR011009">
    <property type="entry name" value="Kinase-like_dom_sf"/>
</dbReference>
<evidence type="ECO:0000259" key="2">
    <source>
        <dbReference type="PROSITE" id="PS50011"/>
    </source>
</evidence>
<dbReference type="GO" id="GO:0005524">
    <property type="term" value="F:ATP binding"/>
    <property type="evidence" value="ECO:0007669"/>
    <property type="project" value="InterPro"/>
</dbReference>
<accession>A0A8H3KSY9</accession>
<keyword evidence="1" id="KW-0732">Signal</keyword>
<gene>
    <name evidence="3" type="ORF">RCL2_000108200</name>
</gene>
<evidence type="ECO:0000313" key="4">
    <source>
        <dbReference type="Proteomes" id="UP000615446"/>
    </source>
</evidence>
<dbReference type="Pfam" id="PF07714">
    <property type="entry name" value="PK_Tyr_Ser-Thr"/>
    <property type="match status" value="1"/>
</dbReference>
<feature type="domain" description="Protein kinase" evidence="2">
    <location>
        <begin position="1"/>
        <end position="202"/>
    </location>
</feature>
<feature type="signal peptide" evidence="1">
    <location>
        <begin position="1"/>
        <end position="17"/>
    </location>
</feature>
<dbReference type="InterPro" id="IPR000719">
    <property type="entry name" value="Prot_kinase_dom"/>
</dbReference>
<dbReference type="PROSITE" id="PS50011">
    <property type="entry name" value="PROTEIN_KINASE_DOM"/>
    <property type="match status" value="1"/>
</dbReference>
<dbReference type="AlphaFoldDB" id="A0A8H3KSY9"/>
<sequence>MVLTLLWKVLLISLSNSRKRIIGEQDNKYGPHDLVDSNIICSGGFATVYAAKWKNTSTIYAIKQFVSNEEVYLTHLTDGHHSHHNIIRLNGGIIHGDLHSNNVLIHRDTIKLADFELSFEKKERILNEKFDVYSMVVLFWELTSYKLFFEGLDDDHITFKILSNVREEPVPNTSVKFIELYQKYWEQEPDERPDISQVNSILNSIDSEFKVLTVTGNEKKEAAHSCQLI</sequence>
<feature type="chain" id="PRO_5034569810" evidence="1">
    <location>
        <begin position="18"/>
        <end position="229"/>
    </location>
</feature>
<keyword evidence="3" id="KW-0418">Kinase</keyword>
<reference evidence="3" key="1">
    <citation type="submission" date="2019-10" db="EMBL/GenBank/DDBJ databases">
        <title>Conservation and host-specific expression of non-tandemly repeated heterogenous ribosome RNA gene in arbuscular mycorrhizal fungi.</title>
        <authorList>
            <person name="Maeda T."/>
            <person name="Kobayashi Y."/>
            <person name="Nakagawa T."/>
            <person name="Ezawa T."/>
            <person name="Yamaguchi K."/>
            <person name="Bino T."/>
            <person name="Nishimoto Y."/>
            <person name="Shigenobu S."/>
            <person name="Kawaguchi M."/>
        </authorList>
    </citation>
    <scope>NUCLEOTIDE SEQUENCE</scope>
    <source>
        <strain evidence="3">HR1</strain>
    </source>
</reference>
<dbReference type="SUPFAM" id="SSF56112">
    <property type="entry name" value="Protein kinase-like (PK-like)"/>
    <property type="match status" value="1"/>
</dbReference>
<protein>
    <submittedName>
        <fullName evidence="3">Kinase-like domain-containing protein</fullName>
    </submittedName>
</protein>
<evidence type="ECO:0000313" key="3">
    <source>
        <dbReference type="EMBL" id="GES73555.1"/>
    </source>
</evidence>
<dbReference type="Gene3D" id="3.30.200.20">
    <property type="entry name" value="Phosphorylase Kinase, domain 1"/>
    <property type="match status" value="1"/>
</dbReference>
<proteinExistence type="predicted"/>
<dbReference type="Gene3D" id="1.10.510.10">
    <property type="entry name" value="Transferase(Phosphotransferase) domain 1"/>
    <property type="match status" value="1"/>
</dbReference>
<comment type="caution">
    <text evidence="3">The sequence shown here is derived from an EMBL/GenBank/DDBJ whole genome shotgun (WGS) entry which is preliminary data.</text>
</comment>
<keyword evidence="3" id="KW-0808">Transferase</keyword>
<dbReference type="EMBL" id="BLAL01000006">
    <property type="protein sequence ID" value="GES73555.1"/>
    <property type="molecule type" value="Genomic_DNA"/>
</dbReference>
<dbReference type="GO" id="GO:0004674">
    <property type="term" value="F:protein serine/threonine kinase activity"/>
    <property type="evidence" value="ECO:0007669"/>
    <property type="project" value="TreeGrafter"/>
</dbReference>
<organism evidence="3 4">
    <name type="scientific">Rhizophagus clarus</name>
    <dbReference type="NCBI Taxonomy" id="94130"/>
    <lineage>
        <taxon>Eukaryota</taxon>
        <taxon>Fungi</taxon>
        <taxon>Fungi incertae sedis</taxon>
        <taxon>Mucoromycota</taxon>
        <taxon>Glomeromycotina</taxon>
        <taxon>Glomeromycetes</taxon>
        <taxon>Glomerales</taxon>
        <taxon>Glomeraceae</taxon>
        <taxon>Rhizophagus</taxon>
    </lineage>
</organism>
<dbReference type="InterPro" id="IPR001245">
    <property type="entry name" value="Ser-Thr/Tyr_kinase_cat_dom"/>
</dbReference>
<dbReference type="Proteomes" id="UP000615446">
    <property type="component" value="Unassembled WGS sequence"/>
</dbReference>
<name>A0A8H3KSY9_9GLOM</name>
<evidence type="ECO:0000256" key="1">
    <source>
        <dbReference type="SAM" id="SignalP"/>
    </source>
</evidence>